<feature type="domain" description="GFO/IDH/MocA-like oxidoreductase" evidence="2">
    <location>
        <begin position="134"/>
        <end position="255"/>
    </location>
</feature>
<feature type="domain" description="Gfo/Idh/MocA-like oxidoreductase N-terminal" evidence="1">
    <location>
        <begin position="5"/>
        <end position="121"/>
    </location>
</feature>
<evidence type="ECO:0000313" key="4">
    <source>
        <dbReference type="Proteomes" id="UP001595925"/>
    </source>
</evidence>
<dbReference type="PANTHER" id="PTHR43249">
    <property type="entry name" value="UDP-N-ACETYL-2-AMINO-2-DEOXY-D-GLUCURONATE OXIDASE"/>
    <property type="match status" value="1"/>
</dbReference>
<comment type="caution">
    <text evidence="3">The sequence shown here is derived from an EMBL/GenBank/DDBJ whole genome shotgun (WGS) entry which is preliminary data.</text>
</comment>
<dbReference type="InterPro" id="IPR000683">
    <property type="entry name" value="Gfo/Idh/MocA-like_OxRdtase_N"/>
</dbReference>
<proteinExistence type="predicted"/>
<dbReference type="Pfam" id="PF22725">
    <property type="entry name" value="GFO_IDH_MocA_C3"/>
    <property type="match status" value="1"/>
</dbReference>
<dbReference type="Gene3D" id="3.40.50.720">
    <property type="entry name" value="NAD(P)-binding Rossmann-like Domain"/>
    <property type="match status" value="1"/>
</dbReference>
<name>A0ABD5QFK9_9EURY</name>
<keyword evidence="4" id="KW-1185">Reference proteome</keyword>
<dbReference type="Gene3D" id="3.30.360.10">
    <property type="entry name" value="Dihydrodipicolinate Reductase, domain 2"/>
    <property type="match status" value="1"/>
</dbReference>
<evidence type="ECO:0000259" key="2">
    <source>
        <dbReference type="Pfam" id="PF22725"/>
    </source>
</evidence>
<dbReference type="AlphaFoldDB" id="A0ABD5QFK9"/>
<dbReference type="Pfam" id="PF01408">
    <property type="entry name" value="GFO_IDH_MocA"/>
    <property type="match status" value="1"/>
</dbReference>
<dbReference type="RefSeq" id="WP_114575723.1">
    <property type="nucleotide sequence ID" value="NZ_JAIVEF010000001.1"/>
</dbReference>
<dbReference type="InterPro" id="IPR052515">
    <property type="entry name" value="Gfo/Idh/MocA_Oxidoreductase"/>
</dbReference>
<dbReference type="SUPFAM" id="SSF51735">
    <property type="entry name" value="NAD(P)-binding Rossmann-fold domains"/>
    <property type="match status" value="1"/>
</dbReference>
<accession>A0ABD5QFK9</accession>
<gene>
    <name evidence="3" type="ORF">ACFPFO_12540</name>
</gene>
<reference evidence="3 4" key="1">
    <citation type="journal article" date="2019" name="Int. J. Syst. Evol. Microbiol.">
        <title>The Global Catalogue of Microorganisms (GCM) 10K type strain sequencing project: providing services to taxonomists for standard genome sequencing and annotation.</title>
        <authorList>
            <consortium name="The Broad Institute Genomics Platform"/>
            <consortium name="The Broad Institute Genome Sequencing Center for Infectious Disease"/>
            <person name="Wu L."/>
            <person name="Ma J."/>
        </authorList>
    </citation>
    <scope>NUCLEOTIDE SEQUENCE [LARGE SCALE GENOMIC DNA]</scope>
    <source>
        <strain evidence="3 4">CGMCC 1.15824</strain>
    </source>
</reference>
<dbReference type="InterPro" id="IPR055170">
    <property type="entry name" value="GFO_IDH_MocA-like_dom"/>
</dbReference>
<protein>
    <submittedName>
        <fullName evidence="3">Gfo/Idh/MocA family protein</fullName>
    </submittedName>
</protein>
<sequence length="339" mass="36263">MDDSLRYGIVGCAGIGNTHAEAIADVEDADLVACADVNEDAAREFVAEHAPDAETHAEAGEMVRESDVEAVSVCTPSGTHADVACEAAEAGAHVLCEKPLDVYRDRIDRMIDTCKREGVTLAGVYQKRFEPHARRAKRAIEEGELGDPVSASLTVDWFRSQPYYDSGEWRGTRSMDGGVLLNQAIHAIDRLQWLLGGVESVSAMTDTLAREMESEDTAAIAVRFESGALGTIQATTATKGGSRRTEVNATEGTLEIEGGELSIEVGTGEESYYGAETESLEVEGVAHDCGAGHVGVVRDFVEAIRTGREPEVPAREARVAVDTILAAYDSSETGERIEL</sequence>
<dbReference type="PANTHER" id="PTHR43249:SF1">
    <property type="entry name" value="D-GLUCOSIDE 3-DEHYDROGENASE"/>
    <property type="match status" value="1"/>
</dbReference>
<dbReference type="Proteomes" id="UP001595925">
    <property type="component" value="Unassembled WGS sequence"/>
</dbReference>
<dbReference type="InterPro" id="IPR036291">
    <property type="entry name" value="NAD(P)-bd_dom_sf"/>
</dbReference>
<dbReference type="SUPFAM" id="SSF55347">
    <property type="entry name" value="Glyceraldehyde-3-phosphate dehydrogenase-like, C-terminal domain"/>
    <property type="match status" value="1"/>
</dbReference>
<organism evidence="3 4">
    <name type="scientific">Saliphagus infecundisoli</name>
    <dbReference type="NCBI Taxonomy" id="1849069"/>
    <lineage>
        <taxon>Archaea</taxon>
        <taxon>Methanobacteriati</taxon>
        <taxon>Methanobacteriota</taxon>
        <taxon>Stenosarchaea group</taxon>
        <taxon>Halobacteria</taxon>
        <taxon>Halobacteriales</taxon>
        <taxon>Natrialbaceae</taxon>
        <taxon>Saliphagus</taxon>
    </lineage>
</organism>
<evidence type="ECO:0000259" key="1">
    <source>
        <dbReference type="Pfam" id="PF01408"/>
    </source>
</evidence>
<dbReference type="EMBL" id="JBHSJG010000036">
    <property type="protein sequence ID" value="MFC4988576.1"/>
    <property type="molecule type" value="Genomic_DNA"/>
</dbReference>
<evidence type="ECO:0000313" key="3">
    <source>
        <dbReference type="EMBL" id="MFC4988576.1"/>
    </source>
</evidence>